<protein>
    <submittedName>
        <fullName evidence="2">Uncharacterized protein</fullName>
    </submittedName>
</protein>
<reference evidence="2" key="1">
    <citation type="submission" date="2022-07" db="EMBL/GenBank/DDBJ databases">
        <title>Phylogenomic reconstructions and comparative analyses of Kickxellomycotina fungi.</title>
        <authorList>
            <person name="Reynolds N.K."/>
            <person name="Stajich J.E."/>
            <person name="Barry K."/>
            <person name="Grigoriev I.V."/>
            <person name="Crous P."/>
            <person name="Smith M.E."/>
        </authorList>
    </citation>
    <scope>NUCLEOTIDE SEQUENCE</scope>
    <source>
        <strain evidence="2">RSA 1196</strain>
    </source>
</reference>
<organism evidence="2 3">
    <name type="scientific">Dispira parvispora</name>
    <dbReference type="NCBI Taxonomy" id="1520584"/>
    <lineage>
        <taxon>Eukaryota</taxon>
        <taxon>Fungi</taxon>
        <taxon>Fungi incertae sedis</taxon>
        <taxon>Zoopagomycota</taxon>
        <taxon>Kickxellomycotina</taxon>
        <taxon>Dimargaritomycetes</taxon>
        <taxon>Dimargaritales</taxon>
        <taxon>Dimargaritaceae</taxon>
        <taxon>Dispira</taxon>
    </lineage>
</organism>
<sequence length="389" mass="44433">MRVSLLGLGTLAYWLALLPNVLANEPSVCSDFRREFSTEDLQSPRGLITKIMCPSLRDMSTTFDATKAIKSLSHDDLLTLFPAEVRQMGYLAYKTHRRKTELYSNERVILYSRYQLSPATHRDGHSLSDEKLEKFKSLTIETTPLAPKNGNTPALRNSIGFGNAADHFVHPGVHSPDNGVKRLMVDLEATSDMDLLDFSPVFFLLRYKKPVEAWILIKELIMRGADLHFLVAVKRVLGVFYDAYPMYFTTSVNILSTIHRGIERPVLAENFEDATLRCIFPNFFKGVFRTGDEKLVKTLLEKIGTDGNRYVFFRIFYWAAMDNSYLDEAQARALISTEVTWHTGMTGRMLKKTVSDVLRRREPNELKFDDMVTGVRNSKMTYANVTIDR</sequence>
<proteinExistence type="predicted"/>
<evidence type="ECO:0000313" key="3">
    <source>
        <dbReference type="Proteomes" id="UP001150925"/>
    </source>
</evidence>
<accession>A0A9W8E573</accession>
<feature type="chain" id="PRO_5040928845" evidence="1">
    <location>
        <begin position="24"/>
        <end position="389"/>
    </location>
</feature>
<dbReference type="AlphaFoldDB" id="A0A9W8E573"/>
<feature type="signal peptide" evidence="1">
    <location>
        <begin position="1"/>
        <end position="23"/>
    </location>
</feature>
<keyword evidence="1" id="KW-0732">Signal</keyword>
<evidence type="ECO:0000313" key="2">
    <source>
        <dbReference type="EMBL" id="KAJ1955635.1"/>
    </source>
</evidence>
<dbReference type="OrthoDB" id="5693230at2759"/>
<keyword evidence="3" id="KW-1185">Reference proteome</keyword>
<name>A0A9W8E573_9FUNG</name>
<dbReference type="EMBL" id="JANBPY010002293">
    <property type="protein sequence ID" value="KAJ1955635.1"/>
    <property type="molecule type" value="Genomic_DNA"/>
</dbReference>
<gene>
    <name evidence="2" type="ORF">IWQ62_005487</name>
</gene>
<evidence type="ECO:0000256" key="1">
    <source>
        <dbReference type="SAM" id="SignalP"/>
    </source>
</evidence>
<dbReference type="Proteomes" id="UP001150925">
    <property type="component" value="Unassembled WGS sequence"/>
</dbReference>
<comment type="caution">
    <text evidence="2">The sequence shown here is derived from an EMBL/GenBank/DDBJ whole genome shotgun (WGS) entry which is preliminary data.</text>
</comment>